<accession>A0A9J5WAF3</accession>
<proteinExistence type="predicted"/>
<dbReference type="OrthoDB" id="1938246at2759"/>
<name>A0A9J5WAF3_SOLCO</name>
<sequence length="97" mass="11635">MLDALPCYMMSLFLVPTSVTKILDNIRRSFLWQGYKKKKALKIKLLWRYTQQDQILWVRAIKEKNKEGDIWMKKEINTSYGVSRSRSINALWPLRKN</sequence>
<keyword evidence="2" id="KW-1185">Reference proteome</keyword>
<gene>
    <name evidence="1" type="ORF">H5410_062069</name>
</gene>
<protein>
    <submittedName>
        <fullName evidence="1">Uncharacterized protein</fullName>
    </submittedName>
</protein>
<organism evidence="1 2">
    <name type="scientific">Solanum commersonii</name>
    <name type="common">Commerson's wild potato</name>
    <name type="synonym">Commerson's nightshade</name>
    <dbReference type="NCBI Taxonomy" id="4109"/>
    <lineage>
        <taxon>Eukaryota</taxon>
        <taxon>Viridiplantae</taxon>
        <taxon>Streptophyta</taxon>
        <taxon>Embryophyta</taxon>
        <taxon>Tracheophyta</taxon>
        <taxon>Spermatophyta</taxon>
        <taxon>Magnoliopsida</taxon>
        <taxon>eudicotyledons</taxon>
        <taxon>Gunneridae</taxon>
        <taxon>Pentapetalae</taxon>
        <taxon>asterids</taxon>
        <taxon>lamiids</taxon>
        <taxon>Solanales</taxon>
        <taxon>Solanaceae</taxon>
        <taxon>Solanoideae</taxon>
        <taxon>Solaneae</taxon>
        <taxon>Solanum</taxon>
    </lineage>
</organism>
<dbReference type="AlphaFoldDB" id="A0A9J5WAF3"/>
<reference evidence="1 2" key="1">
    <citation type="submission" date="2020-09" db="EMBL/GenBank/DDBJ databases">
        <title>De no assembly of potato wild relative species, Solanum commersonii.</title>
        <authorList>
            <person name="Cho K."/>
        </authorList>
    </citation>
    <scope>NUCLEOTIDE SEQUENCE [LARGE SCALE GENOMIC DNA]</scope>
    <source>
        <strain evidence="1">LZ3.2</strain>
        <tissue evidence="1">Leaf</tissue>
    </source>
</reference>
<evidence type="ECO:0000313" key="2">
    <source>
        <dbReference type="Proteomes" id="UP000824120"/>
    </source>
</evidence>
<dbReference type="Proteomes" id="UP000824120">
    <property type="component" value="Chromosome 12"/>
</dbReference>
<dbReference type="EMBL" id="JACXVP010000012">
    <property type="protein sequence ID" value="KAG5572303.1"/>
    <property type="molecule type" value="Genomic_DNA"/>
</dbReference>
<evidence type="ECO:0000313" key="1">
    <source>
        <dbReference type="EMBL" id="KAG5572303.1"/>
    </source>
</evidence>
<comment type="caution">
    <text evidence="1">The sequence shown here is derived from an EMBL/GenBank/DDBJ whole genome shotgun (WGS) entry which is preliminary data.</text>
</comment>